<dbReference type="InterPro" id="IPR037171">
    <property type="entry name" value="NagB/RpiA_transferase-like"/>
</dbReference>
<dbReference type="InterPro" id="IPR004165">
    <property type="entry name" value="CoA_trans_fam_I"/>
</dbReference>
<evidence type="ECO:0000256" key="1">
    <source>
        <dbReference type="ARBA" id="ARBA00007047"/>
    </source>
</evidence>
<dbReference type="NCBIfam" id="TIGR02428">
    <property type="entry name" value="pcaJ_scoB_fam"/>
    <property type="match status" value="1"/>
</dbReference>
<name>A0A6I2G941_9LACT</name>
<proteinExistence type="inferred from homology"/>
<sequence>MNPKELIARRIGQEFKDGDIVNLGFGIPNASANYIPEGVNVILQAENGALRFGATPTKDTLTPDYGNSGGAPITLLPGAATFDLQTSFAIIRGGHVDKTVLGALEVDQAGNIANWMVPGVMAPGMGGAMDLLVGAKKVIASIQHTDKKGNSKLLAKCTLPLSAANAVDMVITELAVFEIKDGKFFLTEHAPGVTVEEILAKTEGEVVVSENIKEFFS</sequence>
<gene>
    <name evidence="3" type="ORF">GIY09_00080</name>
</gene>
<accession>A0A6I2G941</accession>
<dbReference type="SMART" id="SM00882">
    <property type="entry name" value="CoA_trans"/>
    <property type="match status" value="1"/>
</dbReference>
<dbReference type="RefSeq" id="WP_153862850.1">
    <property type="nucleotide sequence ID" value="NZ_WJQS01000001.1"/>
</dbReference>
<organism evidence="3 4">
    <name type="scientific">Fundicoccus ignavus</name>
    <dbReference type="NCBI Taxonomy" id="2664442"/>
    <lineage>
        <taxon>Bacteria</taxon>
        <taxon>Bacillati</taxon>
        <taxon>Bacillota</taxon>
        <taxon>Bacilli</taxon>
        <taxon>Lactobacillales</taxon>
        <taxon>Aerococcaceae</taxon>
        <taxon>Fundicoccus</taxon>
    </lineage>
</organism>
<dbReference type="AlphaFoldDB" id="A0A6I2G941"/>
<comment type="similarity">
    <text evidence="1">Belongs to the 3-oxoacid CoA-transferase subunit B family.</text>
</comment>
<dbReference type="PANTHER" id="PTHR13707">
    <property type="entry name" value="KETOACID-COENZYME A TRANSFERASE"/>
    <property type="match status" value="1"/>
</dbReference>
<dbReference type="PANTHER" id="PTHR13707:SF57">
    <property type="entry name" value="SUCCINYL-COA:3-KETOACID COENZYME A TRANSFERASE SUBUNIT B-RELATED"/>
    <property type="match status" value="1"/>
</dbReference>
<reference evidence="3 4" key="1">
    <citation type="submission" date="2019-11" db="EMBL/GenBank/DDBJ databases">
        <title>Characterisation of Fundicoccus ignavus gen. nov. sp. nov., a novel genus of the family Aerococcaceae isolated from bulk tank milk.</title>
        <authorList>
            <person name="Siebert A."/>
            <person name="Huptas C."/>
            <person name="Wenning M."/>
            <person name="Scherer S."/>
            <person name="Doll E.V."/>
        </authorList>
    </citation>
    <scope>NUCLEOTIDE SEQUENCE [LARGE SCALE GENOMIC DNA]</scope>
    <source>
        <strain evidence="3 4">WS4759</strain>
    </source>
</reference>
<dbReference type="EMBL" id="WJQS01000001">
    <property type="protein sequence ID" value="MRI84300.1"/>
    <property type="molecule type" value="Genomic_DNA"/>
</dbReference>
<dbReference type="InterPro" id="IPR012791">
    <property type="entry name" value="3-oxoacid_CoA-transf_B"/>
</dbReference>
<evidence type="ECO:0000313" key="3">
    <source>
        <dbReference type="EMBL" id="MRI84300.1"/>
    </source>
</evidence>
<evidence type="ECO:0000256" key="2">
    <source>
        <dbReference type="ARBA" id="ARBA00022679"/>
    </source>
</evidence>
<dbReference type="Pfam" id="PF01144">
    <property type="entry name" value="CoA_trans"/>
    <property type="match status" value="1"/>
</dbReference>
<protein>
    <submittedName>
        <fullName evidence="3">3-oxoacid CoA-transferase subunit B</fullName>
    </submittedName>
</protein>
<dbReference type="SUPFAM" id="SSF100950">
    <property type="entry name" value="NagB/RpiA/CoA transferase-like"/>
    <property type="match status" value="1"/>
</dbReference>
<dbReference type="Gene3D" id="3.40.1080.10">
    <property type="entry name" value="Glutaconate Coenzyme A-transferase"/>
    <property type="match status" value="1"/>
</dbReference>
<keyword evidence="2 3" id="KW-0808">Transferase</keyword>
<keyword evidence="4" id="KW-1185">Reference proteome</keyword>
<comment type="caution">
    <text evidence="3">The sequence shown here is derived from an EMBL/GenBank/DDBJ whole genome shotgun (WGS) entry which is preliminary data.</text>
</comment>
<evidence type="ECO:0000313" key="4">
    <source>
        <dbReference type="Proteomes" id="UP000430975"/>
    </source>
</evidence>
<dbReference type="GO" id="GO:0008410">
    <property type="term" value="F:CoA-transferase activity"/>
    <property type="evidence" value="ECO:0007669"/>
    <property type="project" value="InterPro"/>
</dbReference>
<dbReference type="Proteomes" id="UP000430975">
    <property type="component" value="Unassembled WGS sequence"/>
</dbReference>